<evidence type="ECO:0000256" key="2">
    <source>
        <dbReference type="ARBA" id="ARBA00012180"/>
    </source>
</evidence>
<organism evidence="5 6">
    <name type="scientific">Hemibagrus guttatus</name>
    <dbReference type="NCBI Taxonomy" id="175788"/>
    <lineage>
        <taxon>Eukaryota</taxon>
        <taxon>Metazoa</taxon>
        <taxon>Chordata</taxon>
        <taxon>Craniata</taxon>
        <taxon>Vertebrata</taxon>
        <taxon>Euteleostomi</taxon>
        <taxon>Actinopterygii</taxon>
        <taxon>Neopterygii</taxon>
        <taxon>Teleostei</taxon>
        <taxon>Ostariophysi</taxon>
        <taxon>Siluriformes</taxon>
        <taxon>Bagridae</taxon>
        <taxon>Hemibagrus</taxon>
    </lineage>
</organism>
<evidence type="ECO:0000259" key="4">
    <source>
        <dbReference type="PROSITE" id="PS50878"/>
    </source>
</evidence>
<dbReference type="InterPro" id="IPR043502">
    <property type="entry name" value="DNA/RNA_pol_sf"/>
</dbReference>
<dbReference type="SUPFAM" id="SSF56672">
    <property type="entry name" value="DNA/RNA polymerases"/>
    <property type="match status" value="1"/>
</dbReference>
<dbReference type="GO" id="GO:0004523">
    <property type="term" value="F:RNA-DNA hybrid ribonuclease activity"/>
    <property type="evidence" value="ECO:0007669"/>
    <property type="project" value="UniProtKB-EC"/>
</dbReference>
<dbReference type="EC" id="3.1.26.4" evidence="2"/>
<name>A0AAE0QHZ9_9TELE</name>
<dbReference type="EMBL" id="JAUCMX010000015">
    <property type="protein sequence ID" value="KAK3521303.1"/>
    <property type="molecule type" value="Genomic_DNA"/>
</dbReference>
<comment type="caution">
    <text evidence="5">The sequence shown here is derived from an EMBL/GenBank/DDBJ whole genome shotgun (WGS) entry which is preliminary data.</text>
</comment>
<proteinExistence type="inferred from homology"/>
<evidence type="ECO:0000313" key="6">
    <source>
        <dbReference type="Proteomes" id="UP001274896"/>
    </source>
</evidence>
<protein>
    <recommendedName>
        <fullName evidence="2">ribonuclease H</fullName>
        <ecNumber evidence="2">3.1.26.4</ecNumber>
    </recommendedName>
</protein>
<keyword evidence="6" id="KW-1185">Reference proteome</keyword>
<accession>A0AAE0QHZ9</accession>
<dbReference type="AlphaFoldDB" id="A0AAE0QHZ9"/>
<sequence>MAFGAIFLNMFQGVRIFLKIFQCDQKVLVVDQVTDLLLHFGRLLVARAMGILAFCFFNGDIRVSPHIFQPELLNYCWLLVTKVKGIEVGSLSSRLEELSEAWSSEPKSLAASGWLRARHCLFWFLRVALCGDKELHVTIRPNLAFTSPEVPYPTLLSCSLRLSKTPVVLKWSLEVGLHQGSALSPFLFAIVMDQLSEEVRQESPWTMMFADDIVICSESREQVEENLERWRFALERRGMKVSRSIAEATVCDWKDEPYIKTVLSEAKEKTKEICSDQMYEDVVDYWTFHMSLEPHDQQHTWETSKSATSVLTPRKMVYLKYGGFESLHRAVVEKMDTTASARISACLVDISSCMTAHQLKLNPSKTELLVIPAKNGPVPSYLKALDTPRTAPRSLRSTSTARLVRPSLREKGEETGVPGGNPRGTGRT</sequence>
<dbReference type="InterPro" id="IPR000477">
    <property type="entry name" value="RT_dom"/>
</dbReference>
<dbReference type="Proteomes" id="UP001274896">
    <property type="component" value="Unassembled WGS sequence"/>
</dbReference>
<evidence type="ECO:0000256" key="3">
    <source>
        <dbReference type="SAM" id="MobiDB-lite"/>
    </source>
</evidence>
<dbReference type="Pfam" id="PF00078">
    <property type="entry name" value="RVT_1"/>
    <property type="match status" value="1"/>
</dbReference>
<feature type="region of interest" description="Disordered" evidence="3">
    <location>
        <begin position="385"/>
        <end position="428"/>
    </location>
</feature>
<dbReference type="Gene3D" id="3.30.70.270">
    <property type="match status" value="1"/>
</dbReference>
<dbReference type="PROSITE" id="PS50878">
    <property type="entry name" value="RT_POL"/>
    <property type="match status" value="1"/>
</dbReference>
<feature type="compositionally biased region" description="Gly residues" evidence="3">
    <location>
        <begin position="417"/>
        <end position="428"/>
    </location>
</feature>
<feature type="domain" description="Reverse transcriptase" evidence="4">
    <location>
        <begin position="1"/>
        <end position="263"/>
    </location>
</feature>
<dbReference type="InterPro" id="IPR043128">
    <property type="entry name" value="Rev_trsase/Diguanyl_cyclase"/>
</dbReference>
<evidence type="ECO:0000313" key="5">
    <source>
        <dbReference type="EMBL" id="KAK3521303.1"/>
    </source>
</evidence>
<comment type="similarity">
    <text evidence="1">Belongs to the beta type-B retroviral polymerase family. HERV class-II K(HML-2) pol subfamily.</text>
</comment>
<evidence type="ECO:0000256" key="1">
    <source>
        <dbReference type="ARBA" id="ARBA00010879"/>
    </source>
</evidence>
<gene>
    <name evidence="5" type="ORF">QTP70_003146</name>
</gene>
<reference evidence="5" key="1">
    <citation type="submission" date="2023-06" db="EMBL/GenBank/DDBJ databases">
        <title>Male Hemibagrus guttatus genome.</title>
        <authorList>
            <person name="Bian C."/>
        </authorList>
    </citation>
    <scope>NUCLEOTIDE SEQUENCE</scope>
    <source>
        <strain evidence="5">Male_cb2023</strain>
        <tissue evidence="5">Muscle</tissue>
    </source>
</reference>